<dbReference type="OrthoDB" id="426151at2759"/>
<keyword evidence="3" id="KW-1185">Reference proteome</keyword>
<feature type="transmembrane region" description="Helical" evidence="1">
    <location>
        <begin position="265"/>
        <end position="287"/>
    </location>
</feature>
<keyword evidence="1" id="KW-1133">Transmembrane helix</keyword>
<dbReference type="AlphaFoldDB" id="A0A813H951"/>
<reference evidence="2" key="1">
    <citation type="submission" date="2021-02" db="EMBL/GenBank/DDBJ databases">
        <authorList>
            <person name="Dougan E. K."/>
            <person name="Rhodes N."/>
            <person name="Thang M."/>
            <person name="Chan C."/>
        </authorList>
    </citation>
    <scope>NUCLEOTIDE SEQUENCE</scope>
</reference>
<sequence length="288" mass="30533">MKTLMVHRVGGSIHRVGGSDEAKNRDAYIAAVLKEQKRLWELDVDYPEEALARVAAKYSEKDRSYAHLLAQSYYEADRAPGSADGKDDVPTLAFASLFSRVPSFSEEDSLALNAENNSLIILDDQAEQTEPLSPAAIERKSTKGQASKGFGLSRDTLKTAGLSVLSFAVLGLAAFAALKALSPAFVAPPVVGRSHGPLNLGSVNSPLELHTQEPLEDAVANRPNELEKGLAVSAASISSAFMLVAEPALAAGVYDERQDAASGTLVFVILGAVVIAAGFVFVLSNMYK</sequence>
<name>A0A813H951_POLGL</name>
<evidence type="ECO:0000256" key="1">
    <source>
        <dbReference type="SAM" id="Phobius"/>
    </source>
</evidence>
<keyword evidence="1" id="KW-0812">Transmembrane</keyword>
<evidence type="ECO:0000313" key="2">
    <source>
        <dbReference type="EMBL" id="CAE8634208.1"/>
    </source>
</evidence>
<comment type="caution">
    <text evidence="2">The sequence shown here is derived from an EMBL/GenBank/DDBJ whole genome shotgun (WGS) entry which is preliminary data.</text>
</comment>
<gene>
    <name evidence="2" type="ORF">PGLA1383_LOCUS49864</name>
</gene>
<protein>
    <submittedName>
        <fullName evidence="2">Uncharacterized protein</fullName>
    </submittedName>
</protein>
<evidence type="ECO:0000313" key="3">
    <source>
        <dbReference type="Proteomes" id="UP000654075"/>
    </source>
</evidence>
<accession>A0A813H951</accession>
<keyword evidence="1" id="KW-0472">Membrane</keyword>
<feature type="transmembrane region" description="Helical" evidence="1">
    <location>
        <begin position="160"/>
        <end position="178"/>
    </location>
</feature>
<proteinExistence type="predicted"/>
<dbReference type="Proteomes" id="UP000654075">
    <property type="component" value="Unassembled WGS sequence"/>
</dbReference>
<organism evidence="2 3">
    <name type="scientific">Polarella glacialis</name>
    <name type="common">Dinoflagellate</name>
    <dbReference type="NCBI Taxonomy" id="89957"/>
    <lineage>
        <taxon>Eukaryota</taxon>
        <taxon>Sar</taxon>
        <taxon>Alveolata</taxon>
        <taxon>Dinophyceae</taxon>
        <taxon>Suessiales</taxon>
        <taxon>Suessiaceae</taxon>
        <taxon>Polarella</taxon>
    </lineage>
</organism>
<dbReference type="EMBL" id="CAJNNV010030936">
    <property type="protein sequence ID" value="CAE8634208.1"/>
    <property type="molecule type" value="Genomic_DNA"/>
</dbReference>